<keyword evidence="1" id="KW-0812">Transmembrane</keyword>
<feature type="transmembrane region" description="Helical" evidence="1">
    <location>
        <begin position="18"/>
        <end position="39"/>
    </location>
</feature>
<accession>A0A7C5Y8M3</accession>
<organism evidence="2">
    <name type="scientific">Fervidobacterium nodosum</name>
    <dbReference type="NCBI Taxonomy" id="2424"/>
    <lineage>
        <taxon>Bacteria</taxon>
        <taxon>Thermotogati</taxon>
        <taxon>Thermotogota</taxon>
        <taxon>Thermotogae</taxon>
        <taxon>Thermotogales</taxon>
        <taxon>Fervidobacteriaceae</taxon>
        <taxon>Fervidobacterium</taxon>
    </lineage>
</organism>
<evidence type="ECO:0000313" key="2">
    <source>
        <dbReference type="EMBL" id="HHR33374.1"/>
    </source>
</evidence>
<dbReference type="EMBL" id="DRXW01000022">
    <property type="protein sequence ID" value="HHR33374.1"/>
    <property type="molecule type" value="Genomic_DNA"/>
</dbReference>
<feature type="transmembrane region" description="Helical" evidence="1">
    <location>
        <begin position="51"/>
        <end position="77"/>
    </location>
</feature>
<keyword evidence="1" id="KW-1133">Transmembrane helix</keyword>
<comment type="caution">
    <text evidence="2">The sequence shown here is derived from an EMBL/GenBank/DDBJ whole genome shotgun (WGS) entry which is preliminary data.</text>
</comment>
<name>A0A7C5Y8M3_9BACT</name>
<gene>
    <name evidence="2" type="ORF">ENM46_00320</name>
</gene>
<reference evidence="2" key="1">
    <citation type="journal article" date="2020" name="mSystems">
        <title>Genome- and Community-Level Interaction Insights into Carbon Utilization and Element Cycling Functions of Hydrothermarchaeota in Hydrothermal Sediment.</title>
        <authorList>
            <person name="Zhou Z."/>
            <person name="Liu Y."/>
            <person name="Xu W."/>
            <person name="Pan J."/>
            <person name="Luo Z.H."/>
            <person name="Li M."/>
        </authorList>
    </citation>
    <scope>NUCLEOTIDE SEQUENCE [LARGE SCALE GENOMIC DNA]</scope>
    <source>
        <strain evidence="2">SpSt-1088</strain>
    </source>
</reference>
<protein>
    <submittedName>
        <fullName evidence="2">Uncharacterized protein</fullName>
    </submittedName>
</protein>
<keyword evidence="1" id="KW-0472">Membrane</keyword>
<evidence type="ECO:0000256" key="1">
    <source>
        <dbReference type="SAM" id="Phobius"/>
    </source>
</evidence>
<dbReference type="AlphaFoldDB" id="A0A7C5Y8M3"/>
<proteinExistence type="predicted"/>
<sequence length="119" mass="13819">MRSTVYGGSIIRFLLVTYFSYLLSNYIATGNMFYTYLAFRFASTKRLKMKVFLNGILDCAFEVMLLTVAMFLFVFALRVNILQFGTAINDKYNVPFESFKSIFENVPFIVLHFVFLHGI</sequence>